<gene>
    <name evidence="2" type="ORF">HDF08_003443</name>
</gene>
<dbReference type="InterPro" id="IPR054333">
    <property type="entry name" value="REase-ARP-assoc"/>
</dbReference>
<evidence type="ECO:0000256" key="1">
    <source>
        <dbReference type="SAM" id="MobiDB-lite"/>
    </source>
</evidence>
<dbReference type="AlphaFoldDB" id="A0A852VJI7"/>
<feature type="region of interest" description="Disordered" evidence="1">
    <location>
        <begin position="247"/>
        <end position="275"/>
    </location>
</feature>
<dbReference type="Pfam" id="PF22558">
    <property type="entry name" value="REase-ARP"/>
    <property type="match status" value="1"/>
</dbReference>
<protein>
    <submittedName>
        <fullName evidence="2">Uncharacterized protein</fullName>
    </submittedName>
</protein>
<dbReference type="Proteomes" id="UP000564385">
    <property type="component" value="Unassembled WGS sequence"/>
</dbReference>
<evidence type="ECO:0000313" key="2">
    <source>
        <dbReference type="EMBL" id="NYF91341.1"/>
    </source>
</evidence>
<reference evidence="2 3" key="1">
    <citation type="submission" date="2020-07" db="EMBL/GenBank/DDBJ databases">
        <title>Genomic Encyclopedia of Type Strains, Phase IV (KMG-V): Genome sequencing to study the core and pangenomes of soil and plant-associated prokaryotes.</title>
        <authorList>
            <person name="Whitman W."/>
        </authorList>
    </citation>
    <scope>NUCLEOTIDE SEQUENCE [LARGE SCALE GENOMIC DNA]</scope>
    <source>
        <strain evidence="2 3">M8UP22</strain>
    </source>
</reference>
<name>A0A852VJI7_9BACT</name>
<comment type="caution">
    <text evidence="2">The sequence shown here is derived from an EMBL/GenBank/DDBJ whole genome shotgun (WGS) entry which is preliminary data.</text>
</comment>
<dbReference type="EMBL" id="JACCCU010000002">
    <property type="protein sequence ID" value="NYF91341.1"/>
    <property type="molecule type" value="Genomic_DNA"/>
</dbReference>
<proteinExistence type="predicted"/>
<evidence type="ECO:0000313" key="3">
    <source>
        <dbReference type="Proteomes" id="UP000564385"/>
    </source>
</evidence>
<accession>A0A852VJI7</accession>
<sequence length="362" mass="40654">MTHNHQPASIPWSASLLRRDLNARAQHLAVTSNLLHEQTTGSEPSILFGHEDKAEQARHGNFHPASYAAICANPAWSRRLTKAHTAHRRVRAHADWQWKELDCANSSDALLMNIFCHPGIFSNGHLTSAVANLLGVPAETQPNFGIHPGIPLKKSPASRKKTAHIIYQQESTASLFNDADILTNSPQTEEQQHLKDRTEIDLQLGKLFVEAKLTESNFQTASPRLIERYRDLETIFAIERLPHKIIAPSPHPSAEDFSDLEERSPNPPSPIPTSARSRTVIQGYQLIRNVLAAFASNASFCVLCDARRHDLVETWYSILSAVHHPNFTWRLKLLTWQELTSVLPEDLQQFLEAKYGILPAKP</sequence>
<organism evidence="2 3">
    <name type="scientific">Tunturiibacter lichenicola</name>
    <dbReference type="NCBI Taxonomy" id="2051959"/>
    <lineage>
        <taxon>Bacteria</taxon>
        <taxon>Pseudomonadati</taxon>
        <taxon>Acidobacteriota</taxon>
        <taxon>Terriglobia</taxon>
        <taxon>Terriglobales</taxon>
        <taxon>Acidobacteriaceae</taxon>
        <taxon>Tunturiibacter</taxon>
    </lineage>
</organism>